<dbReference type="InterPro" id="IPR039425">
    <property type="entry name" value="RNA_pol_sigma-70-like"/>
</dbReference>
<keyword evidence="2" id="KW-0731">Sigma factor</keyword>
<dbReference type="SUPFAM" id="SSF88946">
    <property type="entry name" value="Sigma2 domain of RNA polymerase sigma factors"/>
    <property type="match status" value="1"/>
</dbReference>
<protein>
    <submittedName>
        <fullName evidence="4">Sigma-70 family RNA polymerase sigma factor</fullName>
    </submittedName>
</protein>
<dbReference type="PANTHER" id="PTHR43133">
    <property type="entry name" value="RNA POLYMERASE ECF-TYPE SIGMA FACTO"/>
    <property type="match status" value="1"/>
</dbReference>
<evidence type="ECO:0000313" key="4">
    <source>
        <dbReference type="EMBL" id="XBH08043.1"/>
    </source>
</evidence>
<keyword evidence="1" id="KW-0805">Transcription regulation</keyword>
<gene>
    <name evidence="4" type="ORF">V5E97_19005</name>
</gene>
<dbReference type="GO" id="GO:0016987">
    <property type="term" value="F:sigma factor activity"/>
    <property type="evidence" value="ECO:0007669"/>
    <property type="project" value="UniProtKB-KW"/>
</dbReference>
<organism evidence="4">
    <name type="scientific">Singulisphaera sp. Ch08</name>
    <dbReference type="NCBI Taxonomy" id="3120278"/>
    <lineage>
        <taxon>Bacteria</taxon>
        <taxon>Pseudomonadati</taxon>
        <taxon>Planctomycetota</taxon>
        <taxon>Planctomycetia</taxon>
        <taxon>Isosphaerales</taxon>
        <taxon>Isosphaeraceae</taxon>
        <taxon>Singulisphaera</taxon>
    </lineage>
</organism>
<proteinExistence type="predicted"/>
<sequence length="246" mass="28175">MSHYLPGTAKIGPLPKTSWTLLAVVKDADSPPARQALSQLCESYWYPLYAFLRRSGEPPERAEDLIQSFFADIIAREFFKNVDPAKGTFRSFLLASLTNHVNNVRDWERRDKRGGKVLHFSLDFRDAEGRYGGELAHRGTPERLYQRRWALTVLNRVLEELEREMVNASKGQLFDSLKPTLTGGGISERHSRIGEQLGMTEKAVKQSAYRMRKRYRELMREEIGRTVVDPDLVNQEIADLFSALST</sequence>
<dbReference type="Gene3D" id="1.10.1740.10">
    <property type="match status" value="1"/>
</dbReference>
<dbReference type="InterPro" id="IPR013325">
    <property type="entry name" value="RNA_pol_sigma_r2"/>
</dbReference>
<dbReference type="PANTHER" id="PTHR43133:SF51">
    <property type="entry name" value="RNA POLYMERASE SIGMA FACTOR"/>
    <property type="match status" value="1"/>
</dbReference>
<dbReference type="AlphaFoldDB" id="A0AAU7CSM9"/>
<dbReference type="GO" id="GO:0006352">
    <property type="term" value="P:DNA-templated transcription initiation"/>
    <property type="evidence" value="ECO:0007669"/>
    <property type="project" value="InterPro"/>
</dbReference>
<dbReference type="EMBL" id="CP155447">
    <property type="protein sequence ID" value="XBH08043.1"/>
    <property type="molecule type" value="Genomic_DNA"/>
</dbReference>
<dbReference type="RefSeq" id="WP_406700879.1">
    <property type="nucleotide sequence ID" value="NZ_CP155447.1"/>
</dbReference>
<evidence type="ECO:0000256" key="2">
    <source>
        <dbReference type="ARBA" id="ARBA00023082"/>
    </source>
</evidence>
<reference evidence="4" key="1">
    <citation type="submission" date="2024-05" db="EMBL/GenBank/DDBJ databases">
        <title>Planctomycetes of the genus Singulisphaera possess chitinolytic capabilities.</title>
        <authorList>
            <person name="Ivanova A."/>
        </authorList>
    </citation>
    <scope>NUCLEOTIDE SEQUENCE</scope>
    <source>
        <strain evidence="4">Ch08T</strain>
    </source>
</reference>
<accession>A0AAU7CSM9</accession>
<evidence type="ECO:0000256" key="1">
    <source>
        <dbReference type="ARBA" id="ARBA00023015"/>
    </source>
</evidence>
<evidence type="ECO:0000256" key="3">
    <source>
        <dbReference type="ARBA" id="ARBA00023163"/>
    </source>
</evidence>
<name>A0AAU7CSM9_9BACT</name>
<keyword evidence="3" id="KW-0804">Transcription</keyword>